<keyword evidence="3" id="KW-0547">Nucleotide-binding</keyword>
<keyword evidence="5" id="KW-0472">Membrane</keyword>
<evidence type="ECO:0000313" key="9">
    <source>
        <dbReference type="Proteomes" id="UP000678393"/>
    </source>
</evidence>
<comment type="subcellular location">
    <subcellularLocation>
        <location evidence="1">Membrane</location>
    </subcellularLocation>
</comment>
<dbReference type="InterPro" id="IPR029787">
    <property type="entry name" value="Nucleotide_cyclase"/>
</dbReference>
<dbReference type="InterPro" id="IPR050401">
    <property type="entry name" value="Cyclic_nucleotide_synthase"/>
</dbReference>
<dbReference type="SUPFAM" id="SSF55073">
    <property type="entry name" value="Nucleotide cyclase"/>
    <property type="match status" value="1"/>
</dbReference>
<evidence type="ECO:0000256" key="4">
    <source>
        <dbReference type="ARBA" id="ARBA00022989"/>
    </source>
</evidence>
<reference evidence="8" key="1">
    <citation type="submission" date="2021-04" db="EMBL/GenBank/DDBJ databases">
        <authorList>
            <consortium name="Molecular Ecology Group"/>
        </authorList>
    </citation>
    <scope>NUCLEOTIDE SEQUENCE</scope>
</reference>
<dbReference type="GO" id="GO:0004383">
    <property type="term" value="F:guanylate cyclase activity"/>
    <property type="evidence" value="ECO:0007669"/>
    <property type="project" value="TreeGrafter"/>
</dbReference>
<dbReference type="CDD" id="cd07302">
    <property type="entry name" value="CHD"/>
    <property type="match status" value="1"/>
</dbReference>
<evidence type="ECO:0000313" key="8">
    <source>
        <dbReference type="EMBL" id="CAG5127743.1"/>
    </source>
</evidence>
<dbReference type="GO" id="GO:0000166">
    <property type="term" value="F:nucleotide binding"/>
    <property type="evidence" value="ECO:0007669"/>
    <property type="project" value="UniProtKB-KW"/>
</dbReference>
<keyword evidence="4" id="KW-1133">Transmembrane helix</keyword>
<gene>
    <name evidence="8" type="ORF">CUNI_LOCUS13301</name>
</gene>
<accession>A0A8S3ZE71</accession>
<evidence type="ECO:0000259" key="7">
    <source>
        <dbReference type="PROSITE" id="PS50125"/>
    </source>
</evidence>
<evidence type="ECO:0000256" key="1">
    <source>
        <dbReference type="ARBA" id="ARBA00004370"/>
    </source>
</evidence>
<evidence type="ECO:0000256" key="2">
    <source>
        <dbReference type="ARBA" id="ARBA00022692"/>
    </source>
</evidence>
<dbReference type="GO" id="GO:0035556">
    <property type="term" value="P:intracellular signal transduction"/>
    <property type="evidence" value="ECO:0007669"/>
    <property type="project" value="InterPro"/>
</dbReference>
<dbReference type="AlphaFoldDB" id="A0A8S3ZE71"/>
<dbReference type="SMART" id="SM00044">
    <property type="entry name" value="CYCc"/>
    <property type="match status" value="1"/>
</dbReference>
<dbReference type="PROSITE" id="PS50125">
    <property type="entry name" value="GUANYLATE_CYCLASE_2"/>
    <property type="match status" value="1"/>
</dbReference>
<dbReference type="PANTHER" id="PTHR11920">
    <property type="entry name" value="GUANYLYL CYCLASE"/>
    <property type="match status" value="1"/>
</dbReference>
<keyword evidence="6" id="KW-0456">Lyase</keyword>
<keyword evidence="9" id="KW-1185">Reference proteome</keyword>
<keyword evidence="2" id="KW-0812">Transmembrane</keyword>
<dbReference type="GO" id="GO:0001653">
    <property type="term" value="F:peptide receptor activity"/>
    <property type="evidence" value="ECO:0007669"/>
    <property type="project" value="TreeGrafter"/>
</dbReference>
<organism evidence="8 9">
    <name type="scientific">Candidula unifasciata</name>
    <dbReference type="NCBI Taxonomy" id="100452"/>
    <lineage>
        <taxon>Eukaryota</taxon>
        <taxon>Metazoa</taxon>
        <taxon>Spiralia</taxon>
        <taxon>Lophotrochozoa</taxon>
        <taxon>Mollusca</taxon>
        <taxon>Gastropoda</taxon>
        <taxon>Heterobranchia</taxon>
        <taxon>Euthyneura</taxon>
        <taxon>Panpulmonata</taxon>
        <taxon>Eupulmonata</taxon>
        <taxon>Stylommatophora</taxon>
        <taxon>Helicina</taxon>
        <taxon>Helicoidea</taxon>
        <taxon>Geomitridae</taxon>
        <taxon>Candidula</taxon>
    </lineage>
</organism>
<dbReference type="GO" id="GO:0004016">
    <property type="term" value="F:adenylate cyclase activity"/>
    <property type="evidence" value="ECO:0007669"/>
    <property type="project" value="TreeGrafter"/>
</dbReference>
<dbReference type="PANTHER" id="PTHR11920:SF335">
    <property type="entry name" value="GUANYLATE CYCLASE"/>
    <property type="match status" value="1"/>
</dbReference>
<evidence type="ECO:0000256" key="5">
    <source>
        <dbReference type="ARBA" id="ARBA00023136"/>
    </source>
</evidence>
<dbReference type="Pfam" id="PF00211">
    <property type="entry name" value="Guanylate_cyc"/>
    <property type="match status" value="1"/>
</dbReference>
<dbReference type="Proteomes" id="UP000678393">
    <property type="component" value="Unassembled WGS sequence"/>
</dbReference>
<evidence type="ECO:0000256" key="6">
    <source>
        <dbReference type="ARBA" id="ARBA00023239"/>
    </source>
</evidence>
<dbReference type="Gene3D" id="6.10.250.780">
    <property type="match status" value="1"/>
</dbReference>
<feature type="domain" description="Guanylate cyclase" evidence="7">
    <location>
        <begin position="153"/>
        <end position="254"/>
    </location>
</feature>
<evidence type="ECO:0000256" key="3">
    <source>
        <dbReference type="ARBA" id="ARBA00022741"/>
    </source>
</evidence>
<dbReference type="OrthoDB" id="6146680at2759"/>
<dbReference type="GO" id="GO:0007168">
    <property type="term" value="P:receptor guanylyl cyclase signaling pathway"/>
    <property type="evidence" value="ECO:0007669"/>
    <property type="project" value="TreeGrafter"/>
</dbReference>
<feature type="non-terminal residue" evidence="8">
    <location>
        <position position="1"/>
    </location>
</feature>
<proteinExistence type="predicted"/>
<protein>
    <recommendedName>
        <fullName evidence="7">Guanylate cyclase domain-containing protein</fullName>
    </recommendedName>
</protein>
<sequence length="254" mass="28879">FQNMTSRLNKFREMIFSNGSGSVNISRDHVDLAQAWMKYMTSYIDGLHVLQNDLGAKVMRTTQESSAVQRDITAHSSVLTFLEFLVYPVFVILTVRLTSSIKQYSVKLSERLRVLVREQRRNATLVKEMYPPTVAQRLLKGKVVEPESFESATVCFSGLADFAELSRRSHGVDIIFFINRLFDLMDEEIVKHDVFKVETVADQYVVVSGLPVRNGERHVAEAANMALGLLEQTTKLKVDHLPDYQIKLKFGLCS</sequence>
<dbReference type="GO" id="GO:0005886">
    <property type="term" value="C:plasma membrane"/>
    <property type="evidence" value="ECO:0007669"/>
    <property type="project" value="TreeGrafter"/>
</dbReference>
<dbReference type="InterPro" id="IPR001054">
    <property type="entry name" value="A/G_cyclase"/>
</dbReference>
<feature type="non-terminal residue" evidence="8">
    <location>
        <position position="254"/>
    </location>
</feature>
<comment type="caution">
    <text evidence="8">The sequence shown here is derived from an EMBL/GenBank/DDBJ whole genome shotgun (WGS) entry which is preliminary data.</text>
</comment>
<name>A0A8S3ZE71_9EUPU</name>
<dbReference type="EMBL" id="CAJHNH020002779">
    <property type="protein sequence ID" value="CAG5127743.1"/>
    <property type="molecule type" value="Genomic_DNA"/>
</dbReference>
<dbReference type="Gene3D" id="3.30.70.1230">
    <property type="entry name" value="Nucleotide cyclase"/>
    <property type="match status" value="1"/>
</dbReference>